<evidence type="ECO:0000256" key="3">
    <source>
        <dbReference type="ARBA" id="ARBA00023242"/>
    </source>
</evidence>
<gene>
    <name evidence="4" type="ORF">J437_LFUL018609</name>
</gene>
<name>A0A8K0KT82_LADFU</name>
<feature type="non-terminal residue" evidence="4">
    <location>
        <position position="1"/>
    </location>
</feature>
<evidence type="ECO:0000313" key="5">
    <source>
        <dbReference type="Proteomes" id="UP000792457"/>
    </source>
</evidence>
<dbReference type="Pfam" id="PF14750">
    <property type="entry name" value="INTS2"/>
    <property type="match status" value="1"/>
</dbReference>
<dbReference type="PANTHER" id="PTHR28608">
    <property type="entry name" value="INTEGRATOR COMPLEX SUBUNIT 2"/>
    <property type="match status" value="1"/>
</dbReference>
<comment type="subcellular location">
    <subcellularLocation>
        <location evidence="1">Nucleus</location>
    </subcellularLocation>
</comment>
<evidence type="ECO:0008006" key="6">
    <source>
        <dbReference type="Google" id="ProtNLM"/>
    </source>
</evidence>
<evidence type="ECO:0000256" key="1">
    <source>
        <dbReference type="ARBA" id="ARBA00004123"/>
    </source>
</evidence>
<dbReference type="OrthoDB" id="70899at2759"/>
<dbReference type="GO" id="GO:0032039">
    <property type="term" value="C:integrator complex"/>
    <property type="evidence" value="ECO:0007669"/>
    <property type="project" value="InterPro"/>
</dbReference>
<proteinExistence type="inferred from homology"/>
<dbReference type="InterPro" id="IPR026236">
    <property type="entry name" value="Int2_metazoa"/>
</dbReference>
<dbReference type="Proteomes" id="UP000792457">
    <property type="component" value="Unassembled WGS sequence"/>
</dbReference>
<dbReference type="PANTHER" id="PTHR28608:SF1">
    <property type="entry name" value="INTEGRATOR COMPLEX SUBUNIT 2"/>
    <property type="match status" value="1"/>
</dbReference>
<protein>
    <recommendedName>
        <fullName evidence="6">Integrator complex subunit 2</fullName>
    </recommendedName>
</protein>
<dbReference type="AlphaFoldDB" id="A0A8K0KT82"/>
<evidence type="ECO:0000256" key="2">
    <source>
        <dbReference type="ARBA" id="ARBA00006705"/>
    </source>
</evidence>
<accession>A0A8K0KT82</accession>
<reference evidence="4" key="2">
    <citation type="submission" date="2017-10" db="EMBL/GenBank/DDBJ databases">
        <title>Ladona fulva Genome sequencing and assembly.</title>
        <authorList>
            <person name="Murali S."/>
            <person name="Richards S."/>
            <person name="Bandaranaike D."/>
            <person name="Bellair M."/>
            <person name="Blankenburg K."/>
            <person name="Chao H."/>
            <person name="Dinh H."/>
            <person name="Doddapaneni H."/>
            <person name="Dugan-Rocha S."/>
            <person name="Elkadiri S."/>
            <person name="Gnanaolivu R."/>
            <person name="Hernandez B."/>
            <person name="Skinner E."/>
            <person name="Javaid M."/>
            <person name="Lee S."/>
            <person name="Li M."/>
            <person name="Ming W."/>
            <person name="Munidasa M."/>
            <person name="Muniz J."/>
            <person name="Nguyen L."/>
            <person name="Hughes D."/>
            <person name="Osuji N."/>
            <person name="Pu L.-L."/>
            <person name="Puazo M."/>
            <person name="Qu C."/>
            <person name="Quiroz J."/>
            <person name="Raj R."/>
            <person name="Weissenberger G."/>
            <person name="Xin Y."/>
            <person name="Zou X."/>
            <person name="Han Y."/>
            <person name="Worley K."/>
            <person name="Muzny D."/>
            <person name="Gibbs R."/>
        </authorList>
    </citation>
    <scope>NUCLEOTIDE SEQUENCE</scope>
    <source>
        <strain evidence="4">Sampled in the wild</strain>
    </source>
</reference>
<dbReference type="PRINTS" id="PR02105">
    <property type="entry name" value="INTSUBUNIT2"/>
</dbReference>
<keyword evidence="5" id="KW-1185">Reference proteome</keyword>
<comment type="caution">
    <text evidence="4">The sequence shown here is derived from an EMBL/GenBank/DDBJ whole genome shotgun (WGS) entry which is preliminary data.</text>
</comment>
<evidence type="ECO:0000313" key="4">
    <source>
        <dbReference type="EMBL" id="KAG8239355.1"/>
    </source>
</evidence>
<dbReference type="InterPro" id="IPR029321">
    <property type="entry name" value="INTS2"/>
</dbReference>
<sequence length="331" mass="37111">MSLEKMNCECTVSPKVFKAIQNLNVGELSKCTPKELRPILPCLVRMSLISPIDLTRECAEARKGILTLLSGIELVNAIVALLSIDFHTLETDVKKEQQLRQKIGTTQQDSLLVQSLQSSMALEFERSDSTRRLRLVLSEILFIQSQVHDQRHEFYAKQSDLFDNSVYIEEVCDVICIALAELPSILSITDIVETLLHVKHGPQIICWVIANSPDSFKEVCTHIIANGERQEEENTGGRIRMKALSLLCQMNPVQFLAIRAKCVELCRMPALAILLSLEHRQIADEGILPKGVEDRSVAEGSDVVAFVSGLLLGNDQQVRNWFAMFVRNGQK</sequence>
<dbReference type="EMBL" id="KZ309610">
    <property type="protein sequence ID" value="KAG8239355.1"/>
    <property type="molecule type" value="Genomic_DNA"/>
</dbReference>
<organism evidence="4 5">
    <name type="scientific">Ladona fulva</name>
    <name type="common">Scarce chaser dragonfly</name>
    <name type="synonym">Libellula fulva</name>
    <dbReference type="NCBI Taxonomy" id="123851"/>
    <lineage>
        <taxon>Eukaryota</taxon>
        <taxon>Metazoa</taxon>
        <taxon>Ecdysozoa</taxon>
        <taxon>Arthropoda</taxon>
        <taxon>Hexapoda</taxon>
        <taxon>Insecta</taxon>
        <taxon>Pterygota</taxon>
        <taxon>Palaeoptera</taxon>
        <taxon>Odonata</taxon>
        <taxon>Epiprocta</taxon>
        <taxon>Anisoptera</taxon>
        <taxon>Libelluloidea</taxon>
        <taxon>Libellulidae</taxon>
        <taxon>Ladona</taxon>
    </lineage>
</organism>
<dbReference type="GO" id="GO:0034472">
    <property type="term" value="P:snRNA 3'-end processing"/>
    <property type="evidence" value="ECO:0007669"/>
    <property type="project" value="TreeGrafter"/>
</dbReference>
<comment type="similarity">
    <text evidence="2">Belongs to the Integrator subunit 2 family.</text>
</comment>
<reference evidence="4" key="1">
    <citation type="submission" date="2013-04" db="EMBL/GenBank/DDBJ databases">
        <authorList>
            <person name="Qu J."/>
            <person name="Murali S.C."/>
            <person name="Bandaranaike D."/>
            <person name="Bellair M."/>
            <person name="Blankenburg K."/>
            <person name="Chao H."/>
            <person name="Dinh H."/>
            <person name="Doddapaneni H."/>
            <person name="Downs B."/>
            <person name="Dugan-Rocha S."/>
            <person name="Elkadiri S."/>
            <person name="Gnanaolivu R.D."/>
            <person name="Hernandez B."/>
            <person name="Javaid M."/>
            <person name="Jayaseelan J.C."/>
            <person name="Lee S."/>
            <person name="Li M."/>
            <person name="Ming W."/>
            <person name="Munidasa M."/>
            <person name="Muniz J."/>
            <person name="Nguyen L."/>
            <person name="Ongeri F."/>
            <person name="Osuji N."/>
            <person name="Pu L.-L."/>
            <person name="Puazo M."/>
            <person name="Qu C."/>
            <person name="Quiroz J."/>
            <person name="Raj R."/>
            <person name="Weissenberger G."/>
            <person name="Xin Y."/>
            <person name="Zou X."/>
            <person name="Han Y."/>
            <person name="Richards S."/>
            <person name="Worley K."/>
            <person name="Muzny D."/>
            <person name="Gibbs R."/>
        </authorList>
    </citation>
    <scope>NUCLEOTIDE SEQUENCE</scope>
    <source>
        <strain evidence="4">Sampled in the wild</strain>
    </source>
</reference>
<keyword evidence="3" id="KW-0539">Nucleus</keyword>